<dbReference type="EMBL" id="JBGUBD010000008">
    <property type="protein sequence ID" value="MFA9479312.1"/>
    <property type="molecule type" value="Genomic_DNA"/>
</dbReference>
<gene>
    <name evidence="5" type="ORF">ACERK3_13555</name>
</gene>
<keyword evidence="2 5" id="KW-0238">DNA-binding</keyword>
<comment type="caution">
    <text evidence="5">The sequence shown here is derived from an EMBL/GenBank/DDBJ whole genome shotgun (WGS) entry which is preliminary data.</text>
</comment>
<organism evidence="5 6">
    <name type="scientific">Natronomicrosphaera hydrolytica</name>
    <dbReference type="NCBI Taxonomy" id="3242702"/>
    <lineage>
        <taxon>Bacteria</taxon>
        <taxon>Pseudomonadati</taxon>
        <taxon>Planctomycetota</taxon>
        <taxon>Phycisphaerae</taxon>
        <taxon>Phycisphaerales</taxon>
        <taxon>Phycisphaeraceae</taxon>
        <taxon>Natronomicrosphaera</taxon>
    </lineage>
</organism>
<name>A0ABV4U6T3_9BACT</name>
<dbReference type="Gene3D" id="3.40.50.2300">
    <property type="match status" value="2"/>
</dbReference>
<sequence>MQTKVQATDLRSIAKLAGVSHSTVSRVINGKAHIADDTRERVLAVLRESGYLSRRRASRRLRHEKRRPFSVEVVLCQFSRHNETLPGGFQMQVLAGIQDFVEDYGPVEQHLSYWNETQHRGDVDTASLLRTCEQRDGVLLTGNPTPELVFALRKIGKAVVLADSEVEGTAVDSVLSDNVWGGRLAAQQLIAAGVERIGCLVTTPQYIPCKQRLWGIQMELMMHGLAMRPGDFPQVIEHDEQTIRDTLEQWETSGDGFPVGIIALSGFSTMYLMHYLVSHGISCPDDISVVGFDNLDALRLMVPSPTRVATFPRTIGRKAMKRLVEKLNSQDVDDVPHKVVIPVELMAGSTVRTSHLSSDESKVDAANSD</sequence>
<dbReference type="Pfam" id="PF13377">
    <property type="entry name" value="Peripla_BP_3"/>
    <property type="match status" value="1"/>
</dbReference>
<evidence type="ECO:0000313" key="6">
    <source>
        <dbReference type="Proteomes" id="UP001575105"/>
    </source>
</evidence>
<dbReference type="GO" id="GO:0003677">
    <property type="term" value="F:DNA binding"/>
    <property type="evidence" value="ECO:0007669"/>
    <property type="project" value="UniProtKB-KW"/>
</dbReference>
<accession>A0ABV4U6T3</accession>
<evidence type="ECO:0000259" key="4">
    <source>
        <dbReference type="PROSITE" id="PS50932"/>
    </source>
</evidence>
<dbReference type="PROSITE" id="PS50932">
    <property type="entry name" value="HTH_LACI_2"/>
    <property type="match status" value="1"/>
</dbReference>
<keyword evidence="1" id="KW-0805">Transcription regulation</keyword>
<dbReference type="SUPFAM" id="SSF53822">
    <property type="entry name" value="Periplasmic binding protein-like I"/>
    <property type="match status" value="1"/>
</dbReference>
<evidence type="ECO:0000256" key="1">
    <source>
        <dbReference type="ARBA" id="ARBA00023015"/>
    </source>
</evidence>
<protein>
    <submittedName>
        <fullName evidence="5">LacI family DNA-binding transcriptional regulator</fullName>
    </submittedName>
</protein>
<dbReference type="SUPFAM" id="SSF47413">
    <property type="entry name" value="lambda repressor-like DNA-binding domains"/>
    <property type="match status" value="1"/>
</dbReference>
<keyword evidence="6" id="KW-1185">Reference proteome</keyword>
<dbReference type="PANTHER" id="PTHR30146:SF109">
    <property type="entry name" value="HTH-TYPE TRANSCRIPTIONAL REGULATOR GALS"/>
    <property type="match status" value="1"/>
</dbReference>
<dbReference type="Pfam" id="PF00356">
    <property type="entry name" value="LacI"/>
    <property type="match status" value="1"/>
</dbReference>
<evidence type="ECO:0000256" key="3">
    <source>
        <dbReference type="ARBA" id="ARBA00023163"/>
    </source>
</evidence>
<dbReference type="InterPro" id="IPR028082">
    <property type="entry name" value="Peripla_BP_I"/>
</dbReference>
<dbReference type="RefSeq" id="WP_425346239.1">
    <property type="nucleotide sequence ID" value="NZ_JBGUBD010000008.1"/>
</dbReference>
<dbReference type="InterPro" id="IPR000843">
    <property type="entry name" value="HTH_LacI"/>
</dbReference>
<evidence type="ECO:0000313" key="5">
    <source>
        <dbReference type="EMBL" id="MFA9479312.1"/>
    </source>
</evidence>
<dbReference type="PANTHER" id="PTHR30146">
    <property type="entry name" value="LACI-RELATED TRANSCRIPTIONAL REPRESSOR"/>
    <property type="match status" value="1"/>
</dbReference>
<dbReference type="Proteomes" id="UP001575105">
    <property type="component" value="Unassembled WGS sequence"/>
</dbReference>
<dbReference type="InterPro" id="IPR010982">
    <property type="entry name" value="Lambda_DNA-bd_dom_sf"/>
</dbReference>
<evidence type="ECO:0000256" key="2">
    <source>
        <dbReference type="ARBA" id="ARBA00023125"/>
    </source>
</evidence>
<dbReference type="CDD" id="cd01392">
    <property type="entry name" value="HTH_LacI"/>
    <property type="match status" value="1"/>
</dbReference>
<proteinExistence type="predicted"/>
<dbReference type="SMART" id="SM00354">
    <property type="entry name" value="HTH_LACI"/>
    <property type="match status" value="1"/>
</dbReference>
<reference evidence="5 6" key="1">
    <citation type="submission" date="2024-08" db="EMBL/GenBank/DDBJ databases">
        <title>Whole-genome sequencing of halo(alkali)philic microorganisms from hypersaline lakes.</title>
        <authorList>
            <person name="Sorokin D.Y."/>
            <person name="Merkel A.Y."/>
            <person name="Messina E."/>
            <person name="Yakimov M."/>
        </authorList>
    </citation>
    <scope>NUCLEOTIDE SEQUENCE [LARGE SCALE GENOMIC DNA]</scope>
    <source>
        <strain evidence="5 6">AB-hyl4</strain>
    </source>
</reference>
<dbReference type="CDD" id="cd06267">
    <property type="entry name" value="PBP1_LacI_sugar_binding-like"/>
    <property type="match status" value="1"/>
</dbReference>
<dbReference type="InterPro" id="IPR046335">
    <property type="entry name" value="LacI/GalR-like_sensor"/>
</dbReference>
<keyword evidence="3" id="KW-0804">Transcription</keyword>
<dbReference type="Gene3D" id="1.10.260.40">
    <property type="entry name" value="lambda repressor-like DNA-binding domains"/>
    <property type="match status" value="1"/>
</dbReference>
<feature type="domain" description="HTH lacI-type" evidence="4">
    <location>
        <begin position="13"/>
        <end position="63"/>
    </location>
</feature>